<evidence type="ECO:0000256" key="3">
    <source>
        <dbReference type="ARBA" id="ARBA00022692"/>
    </source>
</evidence>
<evidence type="ECO:0000256" key="6">
    <source>
        <dbReference type="SAM" id="Phobius"/>
    </source>
</evidence>
<feature type="transmembrane region" description="Helical" evidence="6">
    <location>
        <begin position="324"/>
        <end position="343"/>
    </location>
</feature>
<feature type="transmembrane region" description="Helical" evidence="6">
    <location>
        <begin position="195"/>
        <end position="213"/>
    </location>
</feature>
<evidence type="ECO:0000313" key="8">
    <source>
        <dbReference type="Proteomes" id="UP000568664"/>
    </source>
</evidence>
<keyword evidence="3 6" id="KW-0812">Transmembrane</keyword>
<comment type="subcellular location">
    <subcellularLocation>
        <location evidence="1">Cell membrane</location>
        <topology evidence="1">Multi-pass membrane protein</topology>
    </subcellularLocation>
</comment>
<feature type="transmembrane region" description="Helical" evidence="6">
    <location>
        <begin position="225"/>
        <end position="248"/>
    </location>
</feature>
<keyword evidence="5 6" id="KW-0472">Membrane</keyword>
<keyword evidence="2" id="KW-1003">Cell membrane</keyword>
<dbReference type="GO" id="GO:0005886">
    <property type="term" value="C:plasma membrane"/>
    <property type="evidence" value="ECO:0007669"/>
    <property type="project" value="UniProtKB-SubCell"/>
</dbReference>
<dbReference type="Proteomes" id="UP000568664">
    <property type="component" value="Unassembled WGS sequence"/>
</dbReference>
<dbReference type="PIRSF" id="PIRSF006060">
    <property type="entry name" value="AA_transporter"/>
    <property type="match status" value="1"/>
</dbReference>
<keyword evidence="4 6" id="KW-1133">Transmembrane helix</keyword>
<dbReference type="EMBL" id="JABBXH010000002">
    <property type="protein sequence ID" value="NMP31394.1"/>
    <property type="molecule type" value="Genomic_DNA"/>
</dbReference>
<feature type="transmembrane region" description="Helical" evidence="6">
    <location>
        <begin position="124"/>
        <end position="143"/>
    </location>
</feature>
<name>A0A7Y0LBX2_9GAMM</name>
<dbReference type="InterPro" id="IPR050367">
    <property type="entry name" value="APC_superfamily"/>
</dbReference>
<evidence type="ECO:0000256" key="5">
    <source>
        <dbReference type="ARBA" id="ARBA00023136"/>
    </source>
</evidence>
<feature type="transmembrane region" description="Helical" evidence="6">
    <location>
        <begin position="268"/>
        <end position="293"/>
    </location>
</feature>
<organism evidence="7 8">
    <name type="scientific">Thalassotalea algicola</name>
    <dbReference type="NCBI Taxonomy" id="2716224"/>
    <lineage>
        <taxon>Bacteria</taxon>
        <taxon>Pseudomonadati</taxon>
        <taxon>Pseudomonadota</taxon>
        <taxon>Gammaproteobacteria</taxon>
        <taxon>Alteromonadales</taxon>
        <taxon>Colwelliaceae</taxon>
        <taxon>Thalassotalea</taxon>
    </lineage>
</organism>
<sequence>MMSQSKLKRVIGKFGIAALAINGLIGAGIFALPAGAAAQTGNFSPWAFLICAVLMLLIVLCFAQLAMGFDHTGGPVAYAKRAFGDHIAFQTTWLLYIGRLTALAANTNAIVLYLSFFYDGFAQGFLHSFSIIFVLITLLWLNLRNAAQTMSIINIITAIKLLPLVLFVLLGFTYIDLDKVVAFNLDEVENLSGALLLLVYAYIGFEGAVIPAGESKEPKKMIAKALISTLLITAILYFCIQVVSISVLDNVAISSAPLADSAQVMVGSIGAAIIGIAAIVSISGNLSAIVFTAPRMTFALARQGNLPKWFASISEKTKTPQNSIIFLVVFAMILALTGSFIWLAIISSLARLIGYFITISALVKLKKELIQSQTQWILPLGLLIPLLALCVCLWLASAASWQSWLTTMAFCCCGSGLFWLTRPKTKNKKVE</sequence>
<feature type="transmembrane region" description="Helical" evidence="6">
    <location>
        <begin position="12"/>
        <end position="34"/>
    </location>
</feature>
<dbReference type="InterPro" id="IPR002293">
    <property type="entry name" value="AA/rel_permease1"/>
</dbReference>
<evidence type="ECO:0000256" key="2">
    <source>
        <dbReference type="ARBA" id="ARBA00022475"/>
    </source>
</evidence>
<comment type="caution">
    <text evidence="7">The sequence shown here is derived from an EMBL/GenBank/DDBJ whole genome shotgun (WGS) entry which is preliminary data.</text>
</comment>
<dbReference type="PANTHER" id="PTHR42770:SF7">
    <property type="entry name" value="MEMBRANE PROTEIN"/>
    <property type="match status" value="1"/>
</dbReference>
<feature type="transmembrane region" description="Helical" evidence="6">
    <location>
        <begin position="402"/>
        <end position="420"/>
    </location>
</feature>
<feature type="transmembrane region" description="Helical" evidence="6">
    <location>
        <begin position="377"/>
        <end position="396"/>
    </location>
</feature>
<evidence type="ECO:0000256" key="4">
    <source>
        <dbReference type="ARBA" id="ARBA00022989"/>
    </source>
</evidence>
<dbReference type="Pfam" id="PF13520">
    <property type="entry name" value="AA_permease_2"/>
    <property type="match status" value="1"/>
</dbReference>
<feature type="transmembrane region" description="Helical" evidence="6">
    <location>
        <begin position="155"/>
        <end position="175"/>
    </location>
</feature>
<feature type="transmembrane region" description="Helical" evidence="6">
    <location>
        <begin position="349"/>
        <end position="365"/>
    </location>
</feature>
<gene>
    <name evidence="7" type="ORF">HII17_07455</name>
</gene>
<keyword evidence="8" id="KW-1185">Reference proteome</keyword>
<dbReference type="Gene3D" id="1.20.1740.10">
    <property type="entry name" value="Amino acid/polyamine transporter I"/>
    <property type="match status" value="1"/>
</dbReference>
<proteinExistence type="predicted"/>
<dbReference type="RefSeq" id="WP_169074711.1">
    <property type="nucleotide sequence ID" value="NZ_JABBXH010000002.1"/>
</dbReference>
<feature type="transmembrane region" description="Helical" evidence="6">
    <location>
        <begin position="93"/>
        <end position="118"/>
    </location>
</feature>
<evidence type="ECO:0000256" key="1">
    <source>
        <dbReference type="ARBA" id="ARBA00004651"/>
    </source>
</evidence>
<dbReference type="GO" id="GO:0022857">
    <property type="term" value="F:transmembrane transporter activity"/>
    <property type="evidence" value="ECO:0007669"/>
    <property type="project" value="InterPro"/>
</dbReference>
<feature type="transmembrane region" description="Helical" evidence="6">
    <location>
        <begin position="46"/>
        <end position="72"/>
    </location>
</feature>
<dbReference type="PANTHER" id="PTHR42770">
    <property type="entry name" value="AMINO ACID TRANSPORTER-RELATED"/>
    <property type="match status" value="1"/>
</dbReference>
<dbReference type="AlphaFoldDB" id="A0A7Y0LBX2"/>
<reference evidence="7 8" key="1">
    <citation type="submission" date="2020-04" db="EMBL/GenBank/DDBJ databases">
        <title>Thalassotalea sp. M1531, isolated from the surface of marine red alga.</title>
        <authorList>
            <person name="Pang L."/>
            <person name="Lu D.-C."/>
        </authorList>
    </citation>
    <scope>NUCLEOTIDE SEQUENCE [LARGE SCALE GENOMIC DNA]</scope>
    <source>
        <strain evidence="7 8">M1531</strain>
    </source>
</reference>
<accession>A0A7Y0LBX2</accession>
<protein>
    <submittedName>
        <fullName evidence="7">APC family permease</fullName>
    </submittedName>
</protein>
<evidence type="ECO:0000313" key="7">
    <source>
        <dbReference type="EMBL" id="NMP31394.1"/>
    </source>
</evidence>